<dbReference type="Pfam" id="PF13378">
    <property type="entry name" value="MR_MLE_C"/>
    <property type="match status" value="1"/>
</dbReference>
<dbReference type="InterPro" id="IPR029065">
    <property type="entry name" value="Enolase_C-like"/>
</dbReference>
<evidence type="ECO:0000256" key="5">
    <source>
        <dbReference type="RuleBase" id="RU366006"/>
    </source>
</evidence>
<accession>A0ABV6HK93</accession>
<keyword evidence="8" id="KW-1185">Reference proteome</keyword>
<evidence type="ECO:0000313" key="8">
    <source>
        <dbReference type="Proteomes" id="UP001589774"/>
    </source>
</evidence>
<dbReference type="SMART" id="SM00922">
    <property type="entry name" value="MR_MLE"/>
    <property type="match status" value="1"/>
</dbReference>
<evidence type="ECO:0000256" key="4">
    <source>
        <dbReference type="ARBA" id="ARBA00023235"/>
    </source>
</evidence>
<dbReference type="SFLD" id="SFLDS00001">
    <property type="entry name" value="Enolase"/>
    <property type="match status" value="1"/>
</dbReference>
<dbReference type="RefSeq" id="WP_130857703.1">
    <property type="nucleotide sequence ID" value="NZ_JBHLWO010000002.1"/>
</dbReference>
<comment type="caution">
    <text evidence="7">The sequence shown here is derived from an EMBL/GenBank/DDBJ whole genome shotgun (WGS) entry which is preliminary data.</text>
</comment>
<protein>
    <recommendedName>
        <fullName evidence="5">Dipeptide epimerase</fullName>
        <ecNumber evidence="5">5.1.1.-</ecNumber>
    </recommendedName>
</protein>
<dbReference type="InterPro" id="IPR013342">
    <property type="entry name" value="Mandelate_racemase_C"/>
</dbReference>
<dbReference type="SUPFAM" id="SSF51604">
    <property type="entry name" value="Enolase C-terminal domain-like"/>
    <property type="match status" value="1"/>
</dbReference>
<dbReference type="PANTHER" id="PTHR48073:SF2">
    <property type="entry name" value="O-SUCCINYLBENZOATE SYNTHASE"/>
    <property type="match status" value="1"/>
</dbReference>
<feature type="domain" description="Mandelate racemase/muconate lactonizing enzyme C-terminal" evidence="6">
    <location>
        <begin position="139"/>
        <end position="235"/>
    </location>
</feature>
<dbReference type="Gene3D" id="3.30.390.10">
    <property type="entry name" value="Enolase-like, N-terminal domain"/>
    <property type="match status" value="1"/>
</dbReference>
<evidence type="ECO:0000313" key="7">
    <source>
        <dbReference type="EMBL" id="MFC0319308.1"/>
    </source>
</evidence>
<name>A0ABV6HK93_9SPHI</name>
<keyword evidence="3 5" id="KW-0460">Magnesium</keyword>
<dbReference type="SFLD" id="SFLDF00009">
    <property type="entry name" value="o-succinylbenzoate_synthase"/>
    <property type="match status" value="1"/>
</dbReference>
<dbReference type="EMBL" id="JBHLWO010000002">
    <property type="protein sequence ID" value="MFC0319308.1"/>
    <property type="molecule type" value="Genomic_DNA"/>
</dbReference>
<evidence type="ECO:0000256" key="1">
    <source>
        <dbReference type="ARBA" id="ARBA00008031"/>
    </source>
</evidence>
<dbReference type="SUPFAM" id="SSF54826">
    <property type="entry name" value="Enolase N-terminal domain-like"/>
    <property type="match status" value="1"/>
</dbReference>
<dbReference type="SFLD" id="SFLDG00180">
    <property type="entry name" value="muconate_cycloisomerase"/>
    <property type="match status" value="1"/>
</dbReference>
<dbReference type="InterPro" id="IPR036849">
    <property type="entry name" value="Enolase-like_C_sf"/>
</dbReference>
<proteinExistence type="inferred from homology"/>
<comment type="cofactor">
    <cofactor evidence="5">
        <name>Mg(2+)</name>
        <dbReference type="ChEBI" id="CHEBI:18420"/>
    </cofactor>
    <text evidence="5">Binds 1 Mg(2+) ion per subunit.</text>
</comment>
<evidence type="ECO:0000256" key="3">
    <source>
        <dbReference type="ARBA" id="ARBA00022842"/>
    </source>
</evidence>
<dbReference type="Pfam" id="PF02746">
    <property type="entry name" value="MR_MLE_N"/>
    <property type="match status" value="1"/>
</dbReference>
<evidence type="ECO:0000259" key="6">
    <source>
        <dbReference type="SMART" id="SM00922"/>
    </source>
</evidence>
<dbReference type="EC" id="5.1.1.-" evidence="5"/>
<keyword evidence="4 5" id="KW-0413">Isomerase</keyword>
<dbReference type="InterPro" id="IPR013341">
    <property type="entry name" value="Mandelate_racemase_N_dom"/>
</dbReference>
<sequence>MLISHIEIFRFSIKMEPFAIATGTMDYAQNTLIRIHTDVGLIGYGECSAFPMIVGETQDTCLTLARDFSRLWKGKNALLLEERMNELHAFIAKNSTIKSAFDMALYDLAAKYENKPLYKYLQGIVRPITTDITVGIAAPTIMAEKALSFVKNGASILKVKLGKNPEEDILRIQAIRQAVGDDIPIRLDANQGWTYEEALKVLGALTSYNIEFCEQPMRSYDDHLLPFLREKVRIPIMADESCYDHWDAERLIGTKSCDAINIKLAKSGGIFEALKIHRVAKQHGVPCMIGGMLESRLALGANVHLAYACEGVIYHDMDTCMIGHLEDPIIGGPHFDAYDISLEESPGIGAEVDAAFLERCERWTV</sequence>
<dbReference type="InterPro" id="IPR029017">
    <property type="entry name" value="Enolase-like_N"/>
</dbReference>
<evidence type="ECO:0000256" key="2">
    <source>
        <dbReference type="ARBA" id="ARBA00022723"/>
    </source>
</evidence>
<keyword evidence="2 5" id="KW-0479">Metal-binding</keyword>
<gene>
    <name evidence="7" type="ORF">ACFFI0_13375</name>
</gene>
<dbReference type="InterPro" id="IPR034603">
    <property type="entry name" value="Dipeptide_epimerase"/>
</dbReference>
<comment type="similarity">
    <text evidence="1 5">Belongs to the mandelate racemase/muconate lactonizing enzyme family.</text>
</comment>
<organism evidence="7 8">
    <name type="scientific">Olivibacter oleidegradans</name>
    <dbReference type="NCBI Taxonomy" id="760123"/>
    <lineage>
        <taxon>Bacteria</taxon>
        <taxon>Pseudomonadati</taxon>
        <taxon>Bacteroidota</taxon>
        <taxon>Sphingobacteriia</taxon>
        <taxon>Sphingobacteriales</taxon>
        <taxon>Sphingobacteriaceae</taxon>
        <taxon>Olivibacter</taxon>
    </lineage>
</organism>
<reference evidence="7 8" key="1">
    <citation type="submission" date="2024-09" db="EMBL/GenBank/DDBJ databases">
        <authorList>
            <person name="Sun Q."/>
            <person name="Mori K."/>
        </authorList>
    </citation>
    <scope>NUCLEOTIDE SEQUENCE [LARGE SCALE GENOMIC DNA]</scope>
    <source>
        <strain evidence="7 8">CCM 7765</strain>
    </source>
</reference>
<dbReference type="Gene3D" id="3.20.20.120">
    <property type="entry name" value="Enolase-like C-terminal domain"/>
    <property type="match status" value="1"/>
</dbReference>
<dbReference type="CDD" id="cd03319">
    <property type="entry name" value="L-Ala-DL-Glu_epimerase"/>
    <property type="match status" value="1"/>
</dbReference>
<dbReference type="PANTHER" id="PTHR48073">
    <property type="entry name" value="O-SUCCINYLBENZOATE SYNTHASE-RELATED"/>
    <property type="match status" value="1"/>
</dbReference>
<dbReference type="Proteomes" id="UP001589774">
    <property type="component" value="Unassembled WGS sequence"/>
</dbReference>